<evidence type="ECO:0000256" key="4">
    <source>
        <dbReference type="HAMAP-Rule" id="MF_00271"/>
    </source>
</evidence>
<evidence type="ECO:0000313" key="5">
    <source>
        <dbReference type="EMBL" id="KDR94784.1"/>
    </source>
</evidence>
<dbReference type="Gene3D" id="1.10.287.3240">
    <property type="match status" value="1"/>
</dbReference>
<dbReference type="EMBL" id="JJMM01000013">
    <property type="protein sequence ID" value="KDR94784.1"/>
    <property type="molecule type" value="Genomic_DNA"/>
</dbReference>
<comment type="similarity">
    <text evidence="1 4">Belongs to the V-ATPase D subunit family.</text>
</comment>
<dbReference type="STRING" id="1121324.CLIT_13c01060"/>
<comment type="caution">
    <text evidence="5">The sequence shown here is derived from an EMBL/GenBank/DDBJ whole genome shotgun (WGS) entry which is preliminary data.</text>
</comment>
<dbReference type="PANTHER" id="PTHR11671">
    <property type="entry name" value="V-TYPE ATP SYNTHASE SUBUNIT D"/>
    <property type="match status" value="1"/>
</dbReference>
<reference evidence="5 6" key="1">
    <citation type="submission" date="2014-03" db="EMBL/GenBank/DDBJ databases">
        <title>Genome sequence of Clostridium litorale W6, DSM 5388.</title>
        <authorList>
            <person name="Poehlein A."/>
            <person name="Jagirdar A."/>
            <person name="Khonsari B."/>
            <person name="Chibani C.M."/>
            <person name="Gutierrez Gutierrez D.A."/>
            <person name="Davydova E."/>
            <person name="Alghaithi H.S."/>
            <person name="Nair K.P."/>
            <person name="Dhamotharan K."/>
            <person name="Chandran L."/>
            <person name="G W."/>
            <person name="Daniel R."/>
        </authorList>
    </citation>
    <scope>NUCLEOTIDE SEQUENCE [LARGE SCALE GENOMIC DNA]</scope>
    <source>
        <strain evidence="5 6">W6</strain>
    </source>
</reference>
<evidence type="ECO:0000256" key="1">
    <source>
        <dbReference type="ARBA" id="ARBA00005850"/>
    </source>
</evidence>
<dbReference type="InterPro" id="IPR002699">
    <property type="entry name" value="V_ATPase_D"/>
</dbReference>
<dbReference type="HAMAP" id="MF_00271">
    <property type="entry name" value="ATP_synth_D_arch"/>
    <property type="match status" value="1"/>
</dbReference>
<evidence type="ECO:0000313" key="6">
    <source>
        <dbReference type="Proteomes" id="UP000027946"/>
    </source>
</evidence>
<evidence type="ECO:0000256" key="3">
    <source>
        <dbReference type="ARBA" id="ARBA00023065"/>
    </source>
</evidence>
<organism evidence="5 6">
    <name type="scientific">Peptoclostridium litorale DSM 5388</name>
    <dbReference type="NCBI Taxonomy" id="1121324"/>
    <lineage>
        <taxon>Bacteria</taxon>
        <taxon>Bacillati</taxon>
        <taxon>Bacillota</taxon>
        <taxon>Clostridia</taxon>
        <taxon>Peptostreptococcales</taxon>
        <taxon>Peptoclostridiaceae</taxon>
        <taxon>Peptoclostridium</taxon>
    </lineage>
</organism>
<comment type="function">
    <text evidence="4">Produces ATP from ADP in the presence of a proton gradient across the membrane.</text>
</comment>
<name>A0A069RCK1_PEPLI</name>
<dbReference type="GO" id="GO:0005524">
    <property type="term" value="F:ATP binding"/>
    <property type="evidence" value="ECO:0007669"/>
    <property type="project" value="UniProtKB-UniRule"/>
</dbReference>
<dbReference type="GO" id="GO:0046961">
    <property type="term" value="F:proton-transporting ATPase activity, rotational mechanism"/>
    <property type="evidence" value="ECO:0007669"/>
    <property type="project" value="InterPro"/>
</dbReference>
<keyword evidence="2 4" id="KW-0813">Transport</keyword>
<dbReference type="NCBIfam" id="TIGR00309">
    <property type="entry name" value="V_ATPase_subD"/>
    <property type="match status" value="1"/>
</dbReference>
<keyword evidence="3 4" id="KW-0406">Ion transport</keyword>
<dbReference type="GO" id="GO:0046933">
    <property type="term" value="F:proton-transporting ATP synthase activity, rotational mechanism"/>
    <property type="evidence" value="ECO:0007669"/>
    <property type="project" value="UniProtKB-UniRule"/>
</dbReference>
<keyword evidence="6" id="KW-1185">Reference proteome</keyword>
<dbReference type="eggNOG" id="COG1394">
    <property type="taxonomic scope" value="Bacteria"/>
</dbReference>
<keyword evidence="4" id="KW-0375">Hydrogen ion transport</keyword>
<evidence type="ECO:0000256" key="2">
    <source>
        <dbReference type="ARBA" id="ARBA00022448"/>
    </source>
</evidence>
<accession>A0A069RCK1</accession>
<dbReference type="Pfam" id="PF01813">
    <property type="entry name" value="ATP-synt_D"/>
    <property type="match status" value="1"/>
</dbReference>
<dbReference type="AlphaFoldDB" id="A0A069RCK1"/>
<dbReference type="GO" id="GO:0042777">
    <property type="term" value="P:proton motive force-driven plasma membrane ATP synthesis"/>
    <property type="evidence" value="ECO:0007669"/>
    <property type="project" value="UniProtKB-UniRule"/>
</dbReference>
<dbReference type="Proteomes" id="UP000027946">
    <property type="component" value="Unassembled WGS sequence"/>
</dbReference>
<gene>
    <name evidence="5" type="primary">atpD1</name>
    <name evidence="4" type="synonym">atpD</name>
    <name evidence="5" type="ORF">CLIT_13c01060</name>
</gene>
<keyword evidence="4" id="KW-0066">ATP synthesis</keyword>
<dbReference type="RefSeq" id="WP_200774446.1">
    <property type="nucleotide sequence ID" value="NZ_FSRH01000005.1"/>
</dbReference>
<protein>
    <recommendedName>
        <fullName evidence="4">V-type ATP synthase subunit D</fullName>
    </recommendedName>
    <alternativeName>
        <fullName evidence="4">V-ATPase subunit D</fullName>
    </alternativeName>
</protein>
<proteinExistence type="inferred from homology"/>
<sequence>MNLNMAPTKSNLMKLKGSLEFSQKAFELLDKKRNVLVREMMGLVERSKEIQEEMRVSFSEAYNALEIVNITIGTEYVEELALSVQKDEDYEILLRSVMGVEIPSVKFEEKPLSPNYGFYRTNPAFDIAVTRFRRLRYLIYELTQVENSVYRLAVEIKKTQKRANALEKIQIPRYKAQAKYIQELLEEKDREDFFRLKRVKSKK</sequence>